<keyword evidence="2" id="KW-1185">Reference proteome</keyword>
<accession>A0A544TEU8</accession>
<reference evidence="1 2" key="1">
    <citation type="submission" date="2019-05" db="EMBL/GenBank/DDBJ databases">
        <title>Psychrobacillus vulpis sp. nov., a new species isolated from feces of a red fox that inhabits in The Tablas de Daimiel Natural Park, Albacete, Spain.</title>
        <authorList>
            <person name="Rodriguez M."/>
            <person name="Reina J.C."/>
            <person name="Bejar V."/>
            <person name="Llamas I."/>
        </authorList>
    </citation>
    <scope>NUCLEOTIDE SEQUENCE [LARGE SCALE GENOMIC DNA]</scope>
    <source>
        <strain evidence="1 2">NEAU-3TGS17</strain>
    </source>
</reference>
<dbReference type="EMBL" id="VDGH01000002">
    <property type="protein sequence ID" value="TQR15981.1"/>
    <property type="molecule type" value="Genomic_DNA"/>
</dbReference>
<proteinExistence type="predicted"/>
<dbReference type="RefSeq" id="WP_142537700.1">
    <property type="nucleotide sequence ID" value="NZ_BMIE01000001.1"/>
</dbReference>
<protein>
    <submittedName>
        <fullName evidence="1">Uncharacterized protein</fullName>
    </submittedName>
</protein>
<evidence type="ECO:0000313" key="2">
    <source>
        <dbReference type="Proteomes" id="UP000317316"/>
    </source>
</evidence>
<evidence type="ECO:0000313" key="1">
    <source>
        <dbReference type="EMBL" id="TQR15981.1"/>
    </source>
</evidence>
<gene>
    <name evidence="1" type="ORF">FG382_04500</name>
</gene>
<organism evidence="1 2">
    <name type="scientific">Psychrobacillus lasiicapitis</name>
    <dbReference type="NCBI Taxonomy" id="1636719"/>
    <lineage>
        <taxon>Bacteria</taxon>
        <taxon>Bacillati</taxon>
        <taxon>Bacillota</taxon>
        <taxon>Bacilli</taxon>
        <taxon>Bacillales</taxon>
        <taxon>Bacillaceae</taxon>
        <taxon>Psychrobacillus</taxon>
    </lineage>
</organism>
<dbReference type="OrthoDB" id="1952571at2"/>
<sequence length="166" mass="19496">MGRNQLGGVTMGKYAKHNNKIYSVNIRNDKYRLKSKEQENGFKELIDLGGNVHHDIFIKEVTLDEIDFLFELRHRIIYKGKEYEAFSIGELVIDDGKITLFSSDYKDYESNGFEKKEQFVFTKEVSIYEIDALVEIMEPILEFFNFPEERKVIPSNQVKEYLGNFS</sequence>
<dbReference type="Proteomes" id="UP000317316">
    <property type="component" value="Unassembled WGS sequence"/>
</dbReference>
<dbReference type="AlphaFoldDB" id="A0A544TEU8"/>
<comment type="caution">
    <text evidence="1">The sequence shown here is derived from an EMBL/GenBank/DDBJ whole genome shotgun (WGS) entry which is preliminary data.</text>
</comment>
<name>A0A544TEU8_9BACI</name>